<proteinExistence type="predicted"/>
<evidence type="ECO:0008006" key="3">
    <source>
        <dbReference type="Google" id="ProtNLM"/>
    </source>
</evidence>
<reference evidence="2" key="1">
    <citation type="submission" date="2018-05" db="EMBL/GenBank/DDBJ databases">
        <authorList>
            <person name="Lanie J.A."/>
            <person name="Ng W.-L."/>
            <person name="Kazmierczak K.M."/>
            <person name="Andrzejewski T.M."/>
            <person name="Davidsen T.M."/>
            <person name="Wayne K.J."/>
            <person name="Tettelin H."/>
            <person name="Glass J.I."/>
            <person name="Rusch D."/>
            <person name="Podicherti R."/>
            <person name="Tsui H.-C.T."/>
            <person name="Winkler M.E."/>
        </authorList>
    </citation>
    <scope>NUCLEOTIDE SEQUENCE</scope>
</reference>
<name>A0A381RWE7_9ZZZZ</name>
<evidence type="ECO:0000256" key="1">
    <source>
        <dbReference type="SAM" id="Phobius"/>
    </source>
</evidence>
<evidence type="ECO:0000313" key="2">
    <source>
        <dbReference type="EMBL" id="SUZ94307.1"/>
    </source>
</evidence>
<dbReference type="EMBL" id="UINC01002223">
    <property type="protein sequence ID" value="SUZ94307.1"/>
    <property type="molecule type" value="Genomic_DNA"/>
</dbReference>
<sequence>MFGIKFKDPLVLCQILIALMMTIAFVQSGVDKLIDREGNLEFFESHFANTPLKSVADVGLSILTILELMGGAMCAFGVYYAIVEKSTIWIFNGLLLLAVTILILFFGQRVAKDYLGAADLVPYFILIMLGIMSMY</sequence>
<feature type="transmembrane region" description="Helical" evidence="1">
    <location>
        <begin position="89"/>
        <end position="108"/>
    </location>
</feature>
<keyword evidence="1" id="KW-1133">Transmembrane helix</keyword>
<gene>
    <name evidence="2" type="ORF">METZ01_LOCUS47161</name>
</gene>
<feature type="transmembrane region" description="Helical" evidence="1">
    <location>
        <begin position="114"/>
        <end position="132"/>
    </location>
</feature>
<accession>A0A381RWE7</accession>
<protein>
    <recommendedName>
        <fullName evidence="3">DoxX family protein</fullName>
    </recommendedName>
</protein>
<keyword evidence="1" id="KW-0472">Membrane</keyword>
<dbReference type="AlphaFoldDB" id="A0A381RWE7"/>
<organism evidence="2">
    <name type="scientific">marine metagenome</name>
    <dbReference type="NCBI Taxonomy" id="408172"/>
    <lineage>
        <taxon>unclassified sequences</taxon>
        <taxon>metagenomes</taxon>
        <taxon>ecological metagenomes</taxon>
    </lineage>
</organism>
<feature type="transmembrane region" description="Helical" evidence="1">
    <location>
        <begin position="58"/>
        <end position="82"/>
    </location>
</feature>
<keyword evidence="1" id="KW-0812">Transmembrane</keyword>